<reference evidence="1" key="1">
    <citation type="submission" date="2019-08" db="EMBL/GenBank/DDBJ databases">
        <title>Genome sequence of Clostridiales bacterium MT110.</title>
        <authorList>
            <person name="Cao J."/>
        </authorList>
    </citation>
    <scope>NUCLEOTIDE SEQUENCE</scope>
    <source>
        <strain evidence="1">MT110</strain>
    </source>
</reference>
<accession>A0ACD1ADP6</accession>
<organism evidence="1 2">
    <name type="scientific">Anoxybacterium hadale</name>
    <dbReference type="NCBI Taxonomy" id="3408580"/>
    <lineage>
        <taxon>Bacteria</taxon>
        <taxon>Bacillati</taxon>
        <taxon>Bacillota</taxon>
        <taxon>Clostridia</taxon>
        <taxon>Peptostreptococcales</taxon>
        <taxon>Anaerovoracaceae</taxon>
        <taxon>Anoxybacterium</taxon>
    </lineage>
</organism>
<gene>
    <name evidence="1" type="ORF">FRZ06_14335</name>
</gene>
<evidence type="ECO:0000313" key="2">
    <source>
        <dbReference type="Proteomes" id="UP000594014"/>
    </source>
</evidence>
<sequence>MSFHLEEVQIVYFSGTGGTKRIADAFYEELKKREVGVSLIELGEHDNELNEKGEPAGFYILLFPVYAFDAPGLIYRWIESLEGGLSGKRAAVISVSGGGEVWPNTGCRNGCRNGLEKKGVKVVYEGMMCMPANLAVKINDDLAMWMIRAIPQKVSLIVDDLFSGIERRTKYKKGPVCEYITRLERRKGHLFAQSLRITDACESCGWCESHCPACNIRMTGEPSRPVFMDQCMVCLRCIYGCPFGAIRCENSVIFQEGFNLDEVEKRMEGKELKPVKQCCTGLLLSGVKKYLLE</sequence>
<proteinExistence type="predicted"/>
<dbReference type="Proteomes" id="UP000594014">
    <property type="component" value="Chromosome"/>
</dbReference>
<evidence type="ECO:0000313" key="1">
    <source>
        <dbReference type="EMBL" id="QOX64434.1"/>
    </source>
</evidence>
<dbReference type="EMBL" id="CP042469">
    <property type="protein sequence ID" value="QOX64434.1"/>
    <property type="molecule type" value="Genomic_DNA"/>
</dbReference>
<keyword evidence="2" id="KW-1185">Reference proteome</keyword>
<name>A0ACD1ADP6_9FIRM</name>
<protein>
    <submittedName>
        <fullName evidence="1">Uncharacterized protein</fullName>
    </submittedName>
</protein>